<dbReference type="RefSeq" id="YP_009012588.1">
    <property type="nucleotide sequence ID" value="NC_023694.1"/>
</dbReference>
<evidence type="ECO:0000313" key="1">
    <source>
        <dbReference type="EMBL" id="ADD81005.1"/>
    </source>
</evidence>
<keyword evidence="2" id="KW-1185">Reference proteome</keyword>
<dbReference type="KEGG" id="vg:18559717"/>
<dbReference type="GeneID" id="18559717"/>
<gene>
    <name evidence="1" type="ORF">Poco6gene007</name>
</gene>
<proteinExistence type="predicted"/>
<name>D4P7M5_9CAUD</name>
<dbReference type="Proteomes" id="UP000001057">
    <property type="component" value="Segment"/>
</dbReference>
<protein>
    <submittedName>
        <fullName evidence="1">Gp007</fullName>
    </submittedName>
</protein>
<accession>D4P7M5</accession>
<dbReference type="OrthoDB" id="34547at10239"/>
<evidence type="ECO:0000313" key="2">
    <source>
        <dbReference type="Proteomes" id="UP000001057"/>
    </source>
</evidence>
<dbReference type="EMBL" id="GU580942">
    <property type="protein sequence ID" value="ADD81005.1"/>
    <property type="molecule type" value="Genomic_DNA"/>
</dbReference>
<reference evidence="1 2" key="1">
    <citation type="journal article" date="2011" name="Appl. Environ. Microbiol.">
        <title>Genomic and functional analyses of Rhodococcus equi phages ReqiPepy6, ReqiPoco6, ReqiPine5, and ReqiDocB7.</title>
        <authorList>
            <person name="Summer E.J."/>
            <person name="Liu M."/>
            <person name="Gill J.J."/>
            <person name="Grant M."/>
            <person name="Chan-Cortes T.N."/>
            <person name="Ferguson L."/>
            <person name="Janes C."/>
            <person name="Lange K."/>
            <person name="Bertoli M."/>
            <person name="Moore C."/>
            <person name="Orchard R.C."/>
            <person name="Cohen N."/>
            <person name="Young R."/>
        </authorList>
    </citation>
    <scope>NUCLEOTIDE SEQUENCE [LARGE SCALE GENOMIC DNA]</scope>
</reference>
<sequence length="100" mass="11682">MIVVLSAILALLAVSMPYVPAALHFVWGNGRGLFARRYVVIKYHHNADRLATHGGKRFRTMFWAMRHNQRMNKLYTDSRVKFRVPEIDYFYTVKPLVALT</sequence>
<organism evidence="1 2">
    <name type="scientific">Rhodococcus phage ReqiPoco6</name>
    <dbReference type="NCBI Taxonomy" id="691964"/>
    <lineage>
        <taxon>Viruses</taxon>
        <taxon>Duplodnaviria</taxon>
        <taxon>Heunggongvirae</taxon>
        <taxon>Uroviricota</taxon>
        <taxon>Caudoviricetes</taxon>
        <taxon>Pepyhexavirus</taxon>
        <taxon>Pepyhexavirus poco6</taxon>
    </lineage>
</organism>